<dbReference type="AlphaFoldDB" id="D2Z1Z1"/>
<feature type="transmembrane region" description="Helical" evidence="5">
    <location>
        <begin position="18"/>
        <end position="36"/>
    </location>
</feature>
<dbReference type="GO" id="GO:0042773">
    <property type="term" value="P:ATP synthesis coupled electron transport"/>
    <property type="evidence" value="ECO:0007669"/>
    <property type="project" value="InterPro"/>
</dbReference>
<keyword evidence="3 5" id="KW-1133">Transmembrane helix</keyword>
<protein>
    <submittedName>
        <fullName evidence="7">NADH dehydrogenase subunit 2</fullName>
    </submittedName>
</protein>
<feature type="transmembrane region" description="Helical" evidence="5">
    <location>
        <begin position="451"/>
        <end position="472"/>
    </location>
</feature>
<feature type="transmembrane region" description="Helical" evidence="5">
    <location>
        <begin position="274"/>
        <end position="296"/>
    </location>
</feature>
<evidence type="ECO:0000256" key="3">
    <source>
        <dbReference type="ARBA" id="ARBA00022989"/>
    </source>
</evidence>
<dbReference type="GO" id="GO:0016020">
    <property type="term" value="C:membrane"/>
    <property type="evidence" value="ECO:0007669"/>
    <property type="project" value="UniProtKB-SubCell"/>
</dbReference>
<evidence type="ECO:0000256" key="2">
    <source>
        <dbReference type="ARBA" id="ARBA00022692"/>
    </source>
</evidence>
<dbReference type="PANTHER" id="PTHR22773">
    <property type="entry name" value="NADH DEHYDROGENASE"/>
    <property type="match status" value="1"/>
</dbReference>
<evidence type="ECO:0000256" key="4">
    <source>
        <dbReference type="ARBA" id="ARBA00023136"/>
    </source>
</evidence>
<sequence length="488" mass="55107">MDFSNFFNNNAEILLPELFFSFSIIGIIMYGGSVICDHRILTTYTNKLSLCIVGTILLLTLNTFITDQTILSNSFFQDNLVLNIKIILLISVFCWFLLSENSTLQMFEFSFLILLSLLGLILLVMSFDFVSVYLAIELQSLCFYILASLKRNSAFSTEAGLKYFILGALASGLLLFGCSLIYGITGTTNFENLTNLIIEFPTNPLLILGTLCILSGIFFKLAIAPFHMWAPDVYEGSPTIVTAFFAIVPKLGVFLLLIRFFHYIFYNLPEFNYWWSYLGSICAILSIGIGSLTAIQQKRLKRLLAYSGIGHLGYLLIGLFSSTNEGLQAICCYFILYIVTSISIWGSLLGVNNKFAQIRFISDLKTLFSVNPFLCLTLVMSFFSLAGVPPLAGFLAKLGIFFAGIEANFYFLVLISVFMSVISTFYYLRVIKTMIFEQMYFWNKKVLINSVTKSMSFIVTICFISLFVLFVFPTPLYLFTYFISLTCF</sequence>
<dbReference type="InterPro" id="IPR010096">
    <property type="entry name" value="NADH-Q_OxRdtase_suN/2"/>
</dbReference>
<feature type="transmembrane region" description="Helical" evidence="5">
    <location>
        <begin position="327"/>
        <end position="352"/>
    </location>
</feature>
<dbReference type="GO" id="GO:0008137">
    <property type="term" value="F:NADH dehydrogenase (ubiquinone) activity"/>
    <property type="evidence" value="ECO:0007669"/>
    <property type="project" value="InterPro"/>
</dbReference>
<dbReference type="PRINTS" id="PR01434">
    <property type="entry name" value="NADHDHGNASE5"/>
</dbReference>
<reference evidence="7" key="1">
    <citation type="journal article" date="2010" name="Harmful Algae">
        <title>Mitochondrial genomes from two red tide forming raphidophycean algae Heterosigma akashiwo and Chattonella marina var. marina.</title>
        <authorList>
            <person name="Masuda I."/>
            <person name="Kamikawa R."/>
            <person name="Ueda M."/>
            <person name="Oyama K."/>
            <person name="Yoshimatsu S."/>
            <person name="Inagaki Y."/>
            <person name="Sako Y."/>
        </authorList>
    </citation>
    <scope>NUCLEOTIDE SEQUENCE</scope>
    <source>
        <strain evidence="7">KA11-m-1</strain>
    </source>
</reference>
<dbReference type="GeneID" id="8774764"/>
<feature type="transmembrane region" description="Helical" evidence="5">
    <location>
        <begin position="303"/>
        <end position="321"/>
    </location>
</feature>
<organism evidence="7">
    <name type="scientific">Chattonella marina</name>
    <dbReference type="NCBI Taxonomy" id="90936"/>
    <lineage>
        <taxon>Eukaryota</taxon>
        <taxon>Sar</taxon>
        <taxon>Stramenopiles</taxon>
        <taxon>Ochrophyta</taxon>
        <taxon>Raphidophyceae</taxon>
        <taxon>Chattonellales</taxon>
        <taxon>Chattonellaceae</taxon>
        <taxon>Chattonella</taxon>
    </lineage>
</organism>
<accession>D2Z1Z1</accession>
<keyword evidence="2 5" id="KW-0812">Transmembrane</keyword>
<keyword evidence="4 5" id="KW-0472">Membrane</keyword>
<dbReference type="NCBIfam" id="TIGR01770">
    <property type="entry name" value="NDH_I_N"/>
    <property type="match status" value="1"/>
</dbReference>
<evidence type="ECO:0000256" key="5">
    <source>
        <dbReference type="SAM" id="Phobius"/>
    </source>
</evidence>
<dbReference type="InterPro" id="IPR001750">
    <property type="entry name" value="ND/Mrp_TM"/>
</dbReference>
<feature type="transmembrane region" description="Helical" evidence="5">
    <location>
        <begin position="205"/>
        <end position="228"/>
    </location>
</feature>
<feature type="domain" description="NADH:quinone oxidoreductase/Mrp antiporter transmembrane" evidence="6">
    <location>
        <begin position="128"/>
        <end position="423"/>
    </location>
</feature>
<feature type="transmembrane region" description="Helical" evidence="5">
    <location>
        <begin position="240"/>
        <end position="262"/>
    </location>
</feature>
<feature type="transmembrane region" description="Helical" evidence="5">
    <location>
        <begin position="161"/>
        <end position="185"/>
    </location>
</feature>
<geneLocation type="mitochondrion" evidence="7"/>
<dbReference type="RefSeq" id="YP_003434208.1">
    <property type="nucleotide sequence ID" value="NC_013837.1"/>
</dbReference>
<evidence type="ECO:0000256" key="1">
    <source>
        <dbReference type="ARBA" id="ARBA00004141"/>
    </source>
</evidence>
<proteinExistence type="inferred from homology"/>
<feature type="transmembrane region" description="Helical" evidence="5">
    <location>
        <begin position="80"/>
        <end position="99"/>
    </location>
</feature>
<feature type="transmembrane region" description="Helical" evidence="5">
    <location>
        <begin position="409"/>
        <end position="430"/>
    </location>
</feature>
<feature type="transmembrane region" description="Helical" evidence="5">
    <location>
        <begin position="373"/>
        <end position="403"/>
    </location>
</feature>
<feature type="transmembrane region" description="Helical" evidence="5">
    <location>
        <begin position="130"/>
        <end position="149"/>
    </location>
</feature>
<name>D2Z1Z1_9STRA</name>
<gene>
    <name evidence="7" type="primary">nad2</name>
</gene>
<feature type="transmembrane region" description="Helical" evidence="5">
    <location>
        <begin position="106"/>
        <end position="124"/>
    </location>
</feature>
<feature type="transmembrane region" description="Helical" evidence="5">
    <location>
        <begin position="48"/>
        <end position="65"/>
    </location>
</feature>
<dbReference type="EMBL" id="AB546636">
    <property type="protein sequence ID" value="BAI70555.1"/>
    <property type="molecule type" value="Genomic_DNA"/>
</dbReference>
<dbReference type="HAMAP" id="MF_00445">
    <property type="entry name" value="NDH1_NuoN_1"/>
    <property type="match status" value="1"/>
</dbReference>
<evidence type="ECO:0000259" key="6">
    <source>
        <dbReference type="Pfam" id="PF00361"/>
    </source>
</evidence>
<keyword evidence="7" id="KW-0496">Mitochondrion</keyword>
<comment type="subcellular location">
    <subcellularLocation>
        <location evidence="1">Membrane</location>
        <topology evidence="1">Multi-pass membrane protein</topology>
    </subcellularLocation>
</comment>
<dbReference type="Pfam" id="PF00361">
    <property type="entry name" value="Proton_antipo_M"/>
    <property type="match status" value="1"/>
</dbReference>
<evidence type="ECO:0000313" key="7">
    <source>
        <dbReference type="EMBL" id="BAI70555.1"/>
    </source>
</evidence>